<name>A0ABX1CIX5_9SPHN</name>
<comment type="caution">
    <text evidence="1">The sequence shown here is derived from an EMBL/GenBank/DDBJ whole genome shotgun (WGS) entry which is preliminary data.</text>
</comment>
<reference evidence="1 2" key="1">
    <citation type="submission" date="2020-03" db="EMBL/GenBank/DDBJ databases">
        <authorList>
            <person name="Wang L."/>
            <person name="He N."/>
            <person name="Li Y."/>
            <person name="Fang Y."/>
            <person name="Zhang F."/>
        </authorList>
    </citation>
    <scope>NUCLEOTIDE SEQUENCE [LARGE SCALE GENOMIC DNA]</scope>
    <source>
        <strain evidence="1 2">36D10-4-7</strain>
    </source>
</reference>
<gene>
    <name evidence="1" type="ORF">HBH26_00545</name>
</gene>
<organism evidence="1 2">
    <name type="scientific">Sphingomonas corticis</name>
    <dbReference type="NCBI Taxonomy" id="2722791"/>
    <lineage>
        <taxon>Bacteria</taxon>
        <taxon>Pseudomonadati</taxon>
        <taxon>Pseudomonadota</taxon>
        <taxon>Alphaproteobacteria</taxon>
        <taxon>Sphingomonadales</taxon>
        <taxon>Sphingomonadaceae</taxon>
        <taxon>Sphingomonas</taxon>
    </lineage>
</organism>
<proteinExistence type="predicted"/>
<evidence type="ECO:0000313" key="2">
    <source>
        <dbReference type="Proteomes" id="UP000732399"/>
    </source>
</evidence>
<protein>
    <submittedName>
        <fullName evidence="1">Uncharacterized protein</fullName>
    </submittedName>
</protein>
<dbReference type="RefSeq" id="WP_168132611.1">
    <property type="nucleotide sequence ID" value="NZ_JAAVJH010000001.1"/>
</dbReference>
<keyword evidence="2" id="KW-1185">Reference proteome</keyword>
<evidence type="ECO:0000313" key="1">
    <source>
        <dbReference type="EMBL" id="NJR77101.1"/>
    </source>
</evidence>
<sequence>MPAGGALDERLADELDRAGVSLETSAAALCSDPAIAAGHMAALQCFDQVTQVLGEIAGVLRRRVAGEDPLTAIRLDALRARMGQAHG</sequence>
<accession>A0ABX1CIX5</accession>
<dbReference type="Proteomes" id="UP000732399">
    <property type="component" value="Unassembled WGS sequence"/>
</dbReference>
<dbReference type="EMBL" id="JAAVJH010000001">
    <property type="protein sequence ID" value="NJR77101.1"/>
    <property type="molecule type" value="Genomic_DNA"/>
</dbReference>